<dbReference type="AlphaFoldDB" id="A0A183SQB0"/>
<name>A0A183SQB0_SCHSO</name>
<evidence type="ECO:0000313" key="1">
    <source>
        <dbReference type="WBParaSite" id="SSLN_0000661001-mRNA-1"/>
    </source>
</evidence>
<accession>A0A183SQB0</accession>
<proteinExistence type="predicted"/>
<reference evidence="1" key="1">
    <citation type="submission" date="2016-06" db="UniProtKB">
        <authorList>
            <consortium name="WormBaseParasite"/>
        </authorList>
    </citation>
    <scope>IDENTIFICATION</scope>
</reference>
<sequence>LPTLFQTPTLTPGTNFTTPTIIETASEYSSPVIPTTATITAAVTTTSDGDSLLNCPHCDRTLTSRIGLMGQLRIHRTETGGPVPGALTHSRDRRIYRFAALEPS</sequence>
<organism evidence="1">
    <name type="scientific">Schistocephalus solidus</name>
    <name type="common">Tapeworm</name>
    <dbReference type="NCBI Taxonomy" id="70667"/>
    <lineage>
        <taxon>Eukaryota</taxon>
        <taxon>Metazoa</taxon>
        <taxon>Spiralia</taxon>
        <taxon>Lophotrochozoa</taxon>
        <taxon>Platyhelminthes</taxon>
        <taxon>Cestoda</taxon>
        <taxon>Eucestoda</taxon>
        <taxon>Diphyllobothriidea</taxon>
        <taxon>Diphyllobothriidae</taxon>
        <taxon>Schistocephalus</taxon>
    </lineage>
</organism>
<protein>
    <submittedName>
        <fullName evidence="1">C2H2-type domain-containing protein</fullName>
    </submittedName>
</protein>
<dbReference type="WBParaSite" id="SSLN_0000661001-mRNA-1">
    <property type="protein sequence ID" value="SSLN_0000661001-mRNA-1"/>
    <property type="gene ID" value="SSLN_0000661001"/>
</dbReference>